<dbReference type="Gene3D" id="2.60.40.10">
    <property type="entry name" value="Immunoglobulins"/>
    <property type="match status" value="2"/>
</dbReference>
<evidence type="ECO:0008006" key="3">
    <source>
        <dbReference type="Google" id="ProtNLM"/>
    </source>
</evidence>
<organism evidence="1 2">
    <name type="scientific">Dietzia aurantiaca</name>
    <dbReference type="NCBI Taxonomy" id="983873"/>
    <lineage>
        <taxon>Bacteria</taxon>
        <taxon>Bacillati</taxon>
        <taxon>Actinomycetota</taxon>
        <taxon>Actinomycetes</taxon>
        <taxon>Mycobacteriales</taxon>
        <taxon>Dietziaceae</taxon>
        <taxon>Dietzia</taxon>
    </lineage>
</organism>
<evidence type="ECO:0000313" key="2">
    <source>
        <dbReference type="Proteomes" id="UP001595836"/>
    </source>
</evidence>
<proteinExistence type="predicted"/>
<dbReference type="SUPFAM" id="SSF49478">
    <property type="entry name" value="Cna protein B-type domain"/>
    <property type="match status" value="1"/>
</dbReference>
<dbReference type="EMBL" id="JBHSHP010000007">
    <property type="protein sequence ID" value="MFC4753492.1"/>
    <property type="molecule type" value="Genomic_DNA"/>
</dbReference>
<reference evidence="2" key="1">
    <citation type="journal article" date="2019" name="Int. J. Syst. Evol. Microbiol.">
        <title>The Global Catalogue of Microorganisms (GCM) 10K type strain sequencing project: providing services to taxonomists for standard genome sequencing and annotation.</title>
        <authorList>
            <consortium name="The Broad Institute Genomics Platform"/>
            <consortium name="The Broad Institute Genome Sequencing Center for Infectious Disease"/>
            <person name="Wu L."/>
            <person name="Ma J."/>
        </authorList>
    </citation>
    <scope>NUCLEOTIDE SEQUENCE [LARGE SCALE GENOMIC DNA]</scope>
    <source>
        <strain evidence="2">JCM 11882</strain>
    </source>
</reference>
<sequence length="209" mass="21419">MFTNNCGDGSVWVELRNSDNVPIDSKSTPDGGTFTFDDVDDGDYTVVPYAPAGCGPTPYPGGAPVTVEGADVLGVAVGTVTVYSIWGVVTGCAAGEGNGLNGVRVDLDIDTDDLDYSATNTTKDIEQDGQFFFQYLPATDGYTLTVTPPEGCQIADPTIEVDLSEGDVSDVSFALETVPSPPPGPSGSLGFLGPFGSVASFGSMASFGS</sequence>
<dbReference type="Proteomes" id="UP001595836">
    <property type="component" value="Unassembled WGS sequence"/>
</dbReference>
<protein>
    <recommendedName>
        <fullName evidence="3">SD-repeat containing protein B domain-containing protein</fullName>
    </recommendedName>
</protein>
<evidence type="ECO:0000313" key="1">
    <source>
        <dbReference type="EMBL" id="MFC4753492.1"/>
    </source>
</evidence>
<dbReference type="InterPro" id="IPR013783">
    <property type="entry name" value="Ig-like_fold"/>
</dbReference>
<accession>A0ABV9PK56</accession>
<keyword evidence="2" id="KW-1185">Reference proteome</keyword>
<comment type="caution">
    <text evidence="1">The sequence shown here is derived from an EMBL/GenBank/DDBJ whole genome shotgun (WGS) entry which is preliminary data.</text>
</comment>
<name>A0ABV9PK56_9ACTN</name>
<gene>
    <name evidence="1" type="ORF">ACFO7U_01690</name>
</gene>
<dbReference type="RefSeq" id="WP_380059518.1">
    <property type="nucleotide sequence ID" value="NZ_JBHSHP010000007.1"/>
</dbReference>